<dbReference type="SUPFAM" id="SSF57756">
    <property type="entry name" value="Retrovirus zinc finger-like domains"/>
    <property type="match status" value="1"/>
</dbReference>
<dbReference type="AlphaFoldDB" id="I1BIG5"/>
<dbReference type="InterPro" id="IPR005162">
    <property type="entry name" value="Retrotrans_gag_dom"/>
</dbReference>
<dbReference type="InterPro" id="IPR036875">
    <property type="entry name" value="Znf_CCHC_sf"/>
</dbReference>
<accession>I1BIG5</accession>
<keyword evidence="3" id="KW-1185">Reference proteome</keyword>
<reference evidence="2 3" key="1">
    <citation type="journal article" date="2009" name="PLoS Genet.">
        <title>Genomic analysis of the basal lineage fungus Rhizopus oryzae reveals a whole-genome duplication.</title>
        <authorList>
            <person name="Ma L.-J."/>
            <person name="Ibrahim A.S."/>
            <person name="Skory C."/>
            <person name="Grabherr M.G."/>
            <person name="Burger G."/>
            <person name="Butler M."/>
            <person name="Elias M."/>
            <person name="Idnurm A."/>
            <person name="Lang B.F."/>
            <person name="Sone T."/>
            <person name="Abe A."/>
            <person name="Calvo S.E."/>
            <person name="Corrochano L.M."/>
            <person name="Engels R."/>
            <person name="Fu J."/>
            <person name="Hansberg W."/>
            <person name="Kim J.-M."/>
            <person name="Kodira C.D."/>
            <person name="Koehrsen M.J."/>
            <person name="Liu B."/>
            <person name="Miranda-Saavedra D."/>
            <person name="O'Leary S."/>
            <person name="Ortiz-Castellanos L."/>
            <person name="Poulter R."/>
            <person name="Rodriguez-Romero J."/>
            <person name="Ruiz-Herrera J."/>
            <person name="Shen Y.-Q."/>
            <person name="Zeng Q."/>
            <person name="Galagan J."/>
            <person name="Birren B.W."/>
            <person name="Cuomo C.A."/>
            <person name="Wickes B.L."/>
        </authorList>
    </citation>
    <scope>NUCLEOTIDE SEQUENCE [LARGE SCALE GENOMIC DNA]</scope>
    <source>
        <strain evidence="3">RA 99-880 / ATCC MYA-4621 / FGSC 9543 / NRRL 43880</strain>
    </source>
</reference>
<proteinExistence type="predicted"/>
<dbReference type="EMBL" id="CH476732">
    <property type="protein sequence ID" value="EIE75995.1"/>
    <property type="molecule type" value="Genomic_DNA"/>
</dbReference>
<dbReference type="GO" id="GO:0003676">
    <property type="term" value="F:nucleic acid binding"/>
    <property type="evidence" value="ECO:0007669"/>
    <property type="project" value="InterPro"/>
</dbReference>
<dbReference type="RefSeq" id="XP_067511391.1">
    <property type="nucleotide sequence ID" value="XM_067655290.1"/>
</dbReference>
<sequence>MNNNIDMQDLAQVIATAVATAINNKSTNENANVRIPIPSSYNGERSAAIINLWLQEVERYLEFNCVPQQRWLPYAITLLRGRAQKWWNQLSQKNEESVTWEKFKIDLEYAFKPSYSEQSARDRLASIKQTTSVSEYADAFQDILLDLPRVSDDEALDRFVRGLKNDVRIHVLTKEPRSLEEANRFAIAYDSAKQTGIVLPTRQRDSFADDPMDLSVLMQQLNAIVKAPRNNYYNQGRITTKHGRNIICHWCHKPGHIIAKCRNRIREIREFEQTKLKQNRAACPWILHQTIPNFDCLYLNRKCVYSSIIGYGQCLLVEFDTAKASRQLHA</sequence>
<dbReference type="InParanoid" id="I1BIG5"/>
<dbReference type="GO" id="GO:0008270">
    <property type="term" value="F:zinc ion binding"/>
    <property type="evidence" value="ECO:0007669"/>
    <property type="project" value="InterPro"/>
</dbReference>
<dbReference type="PANTHER" id="PTHR33223:SF6">
    <property type="entry name" value="CCHC-TYPE DOMAIN-CONTAINING PROTEIN"/>
    <property type="match status" value="1"/>
</dbReference>
<name>I1BIG5_RHIO9</name>
<dbReference type="Pfam" id="PF03732">
    <property type="entry name" value="Retrotrans_gag"/>
    <property type="match status" value="1"/>
</dbReference>
<evidence type="ECO:0000313" key="2">
    <source>
        <dbReference type="EMBL" id="EIE75995.1"/>
    </source>
</evidence>
<dbReference type="VEuPathDB" id="FungiDB:RO3G_00699"/>
<protein>
    <recommendedName>
        <fullName evidence="1">Retrotransposon gag domain-containing protein</fullName>
    </recommendedName>
</protein>
<dbReference type="OMA" id="HRANECN"/>
<dbReference type="PANTHER" id="PTHR33223">
    <property type="entry name" value="CCHC-TYPE DOMAIN-CONTAINING PROTEIN"/>
    <property type="match status" value="1"/>
</dbReference>
<evidence type="ECO:0000313" key="3">
    <source>
        <dbReference type="Proteomes" id="UP000009138"/>
    </source>
</evidence>
<dbReference type="STRING" id="246409.I1BIG5"/>
<evidence type="ECO:0000259" key="1">
    <source>
        <dbReference type="Pfam" id="PF03732"/>
    </source>
</evidence>
<organism evidence="2 3">
    <name type="scientific">Rhizopus delemar (strain RA 99-880 / ATCC MYA-4621 / FGSC 9543 / NRRL 43880)</name>
    <name type="common">Mucormycosis agent</name>
    <name type="synonym">Rhizopus arrhizus var. delemar</name>
    <dbReference type="NCBI Taxonomy" id="246409"/>
    <lineage>
        <taxon>Eukaryota</taxon>
        <taxon>Fungi</taxon>
        <taxon>Fungi incertae sedis</taxon>
        <taxon>Mucoromycota</taxon>
        <taxon>Mucoromycotina</taxon>
        <taxon>Mucoromycetes</taxon>
        <taxon>Mucorales</taxon>
        <taxon>Mucorineae</taxon>
        <taxon>Rhizopodaceae</taxon>
        <taxon>Rhizopus</taxon>
    </lineage>
</organism>
<gene>
    <name evidence="2" type="ORF">RO3G_00699</name>
</gene>
<dbReference type="GeneID" id="93607671"/>
<feature type="domain" description="Retrotransposon gag" evidence="1">
    <location>
        <begin position="75"/>
        <end position="164"/>
    </location>
</feature>
<dbReference type="Proteomes" id="UP000009138">
    <property type="component" value="Unassembled WGS sequence"/>
</dbReference>
<dbReference type="eggNOG" id="ENOG502SDIQ">
    <property type="taxonomic scope" value="Eukaryota"/>
</dbReference>